<evidence type="ECO:0000313" key="2">
    <source>
        <dbReference type="Proteomes" id="UP000078576"/>
    </source>
</evidence>
<accession>A0A194UMD5</accession>
<proteinExistence type="predicted"/>
<protein>
    <submittedName>
        <fullName evidence="1">Uncharacterized protein</fullName>
    </submittedName>
</protein>
<dbReference type="EMBL" id="KN714666">
    <property type="protein sequence ID" value="KUI52824.1"/>
    <property type="molecule type" value="Genomic_DNA"/>
</dbReference>
<dbReference type="Proteomes" id="UP000078576">
    <property type="component" value="Unassembled WGS sequence"/>
</dbReference>
<keyword evidence="2" id="KW-1185">Reference proteome</keyword>
<sequence>MTDQKEIAVSRYTLSDFVENISYSTQELSMRSPLAPSPYVQDGLGGGSCFASGEGPFMVKSGPKSWEWEQMMDIEAALAHGLSILTQMKPLHGMPVPWYDT</sequence>
<reference evidence="2" key="1">
    <citation type="submission" date="2014-12" db="EMBL/GenBank/DDBJ databases">
        <title>Genome Sequence of Valsa Canker Pathogens Uncovers a Specific Adaption of Colonization on Woody Bark.</title>
        <authorList>
            <person name="Yin Z."/>
            <person name="Liu H."/>
            <person name="Gao X."/>
            <person name="Li Z."/>
            <person name="Song N."/>
            <person name="Ke X."/>
            <person name="Dai Q."/>
            <person name="Wu Y."/>
            <person name="Sun Y."/>
            <person name="Xu J.-R."/>
            <person name="Kang Z.K."/>
            <person name="Wang L."/>
            <person name="Huang L."/>
        </authorList>
    </citation>
    <scope>NUCLEOTIDE SEQUENCE [LARGE SCALE GENOMIC DNA]</scope>
    <source>
        <strain evidence="2">SXYL134</strain>
    </source>
</reference>
<evidence type="ECO:0000313" key="1">
    <source>
        <dbReference type="EMBL" id="KUI52824.1"/>
    </source>
</evidence>
<organism evidence="1 2">
    <name type="scientific">Cytospora mali</name>
    <name type="common">Apple Valsa canker fungus</name>
    <name type="synonym">Valsa mali</name>
    <dbReference type="NCBI Taxonomy" id="578113"/>
    <lineage>
        <taxon>Eukaryota</taxon>
        <taxon>Fungi</taxon>
        <taxon>Dikarya</taxon>
        <taxon>Ascomycota</taxon>
        <taxon>Pezizomycotina</taxon>
        <taxon>Sordariomycetes</taxon>
        <taxon>Sordariomycetidae</taxon>
        <taxon>Diaporthales</taxon>
        <taxon>Cytosporaceae</taxon>
        <taxon>Cytospora</taxon>
    </lineage>
</organism>
<gene>
    <name evidence="1" type="ORF">VP1G_10482</name>
</gene>
<name>A0A194UMD5_CYTMA</name>
<dbReference type="AlphaFoldDB" id="A0A194UMD5"/>